<dbReference type="Proteomes" id="UP000236729">
    <property type="component" value="Unassembled WGS sequence"/>
</dbReference>
<evidence type="ECO:0000256" key="4">
    <source>
        <dbReference type="ARBA" id="ARBA00023082"/>
    </source>
</evidence>
<keyword evidence="5" id="KW-0804">Transcription</keyword>
<reference evidence="10 11" key="1">
    <citation type="submission" date="2016-10" db="EMBL/GenBank/DDBJ databases">
        <authorList>
            <person name="Varghese N."/>
            <person name="Submissions S."/>
        </authorList>
    </citation>
    <scope>NUCLEOTIDE SEQUENCE [LARGE SCALE GENOMIC DNA]</scope>
    <source>
        <strain evidence="11">ATCC 20501</strain>
        <strain evidence="9 10">CGMCC 4.3529</strain>
    </source>
</reference>
<reference evidence="8" key="2">
    <citation type="submission" date="2016-10" db="EMBL/GenBank/DDBJ databases">
        <authorList>
            <person name="de Groot N.N."/>
        </authorList>
    </citation>
    <scope>NUCLEOTIDE SEQUENCE [LARGE SCALE GENOMIC DNA]</scope>
    <source>
        <strain evidence="8">ATCC 20501</strain>
    </source>
</reference>
<dbReference type="EMBL" id="FNVB01000009">
    <property type="protein sequence ID" value="SEG92431.1"/>
    <property type="molecule type" value="Genomic_DNA"/>
</dbReference>
<dbReference type="AlphaFoldDB" id="A0A1H6E564"/>
<dbReference type="EMBL" id="FOME01000004">
    <property type="protein sequence ID" value="SFD37753.1"/>
    <property type="molecule type" value="Genomic_DNA"/>
</dbReference>
<dbReference type="RefSeq" id="WP_093351437.1">
    <property type="nucleotide sequence ID" value="NZ_FNVB01000009.1"/>
</dbReference>
<proteinExistence type="inferred from homology"/>
<evidence type="ECO:0000256" key="2">
    <source>
        <dbReference type="ARBA" id="ARBA00011344"/>
    </source>
</evidence>
<evidence type="ECO:0000256" key="1">
    <source>
        <dbReference type="ARBA" id="ARBA00010641"/>
    </source>
</evidence>
<dbReference type="GO" id="GO:0006352">
    <property type="term" value="P:DNA-templated transcription initiation"/>
    <property type="evidence" value="ECO:0007669"/>
    <property type="project" value="InterPro"/>
</dbReference>
<keyword evidence="4" id="KW-0731">Sigma factor</keyword>
<protein>
    <submittedName>
        <fullName evidence="8">RNA polymerase sigma-70 factor, ECF subfamily</fullName>
    </submittedName>
</protein>
<accession>A0A1H6E564</accession>
<dbReference type="Proteomes" id="UP000199690">
    <property type="component" value="Unassembled WGS sequence"/>
</dbReference>
<evidence type="ECO:0000256" key="5">
    <source>
        <dbReference type="ARBA" id="ARBA00023163"/>
    </source>
</evidence>
<dbReference type="NCBIfam" id="TIGR02937">
    <property type="entry name" value="sigma70-ECF"/>
    <property type="match status" value="1"/>
</dbReference>
<keyword evidence="10" id="KW-1185">Reference proteome</keyword>
<evidence type="ECO:0000313" key="8">
    <source>
        <dbReference type="EMBL" id="SEG92431.1"/>
    </source>
</evidence>
<evidence type="ECO:0000259" key="6">
    <source>
        <dbReference type="Pfam" id="PF04542"/>
    </source>
</evidence>
<dbReference type="Gene3D" id="1.10.10.10">
    <property type="entry name" value="Winged helix-like DNA-binding domain superfamily/Winged helix DNA-binding domain"/>
    <property type="match status" value="1"/>
</dbReference>
<dbReference type="Pfam" id="PF08281">
    <property type="entry name" value="Sigma70_r4_2"/>
    <property type="match status" value="1"/>
</dbReference>
<dbReference type="InterPro" id="IPR032710">
    <property type="entry name" value="NTF2-like_dom_sf"/>
</dbReference>
<dbReference type="InterPro" id="IPR007627">
    <property type="entry name" value="RNA_pol_sigma70_r2"/>
</dbReference>
<evidence type="ECO:0000259" key="7">
    <source>
        <dbReference type="Pfam" id="PF08281"/>
    </source>
</evidence>
<feature type="domain" description="RNA polymerase sigma-70 region 2" evidence="6">
    <location>
        <begin position="11"/>
        <end position="74"/>
    </location>
</feature>
<dbReference type="InterPro" id="IPR013249">
    <property type="entry name" value="RNA_pol_sigma70_r4_t2"/>
</dbReference>
<feature type="domain" description="RNA polymerase sigma factor 70 region 4 type 2" evidence="7">
    <location>
        <begin position="110"/>
        <end position="160"/>
    </location>
</feature>
<dbReference type="SUPFAM" id="SSF88659">
    <property type="entry name" value="Sigma3 and sigma4 domains of RNA polymerase sigma factors"/>
    <property type="match status" value="1"/>
</dbReference>
<dbReference type="GO" id="GO:0003677">
    <property type="term" value="F:DNA binding"/>
    <property type="evidence" value="ECO:0007669"/>
    <property type="project" value="InterPro"/>
</dbReference>
<dbReference type="SUPFAM" id="SSF54427">
    <property type="entry name" value="NTF2-like"/>
    <property type="match status" value="1"/>
</dbReference>
<accession>A0A1I1S1T3</accession>
<comment type="similarity">
    <text evidence="1">Belongs to the sigma-70 factor family. ECF subfamily.</text>
</comment>
<evidence type="ECO:0000313" key="10">
    <source>
        <dbReference type="Proteomes" id="UP000199690"/>
    </source>
</evidence>
<dbReference type="GO" id="GO:0016987">
    <property type="term" value="F:sigma factor activity"/>
    <property type="evidence" value="ECO:0007669"/>
    <property type="project" value="UniProtKB-KW"/>
</dbReference>
<dbReference type="PANTHER" id="PTHR30173">
    <property type="entry name" value="SIGMA 19 FACTOR"/>
    <property type="match status" value="1"/>
</dbReference>
<organism evidence="8 11">
    <name type="scientific">Saccharopolyspora kobensis</name>
    <dbReference type="NCBI Taxonomy" id="146035"/>
    <lineage>
        <taxon>Bacteria</taxon>
        <taxon>Bacillati</taxon>
        <taxon>Actinomycetota</taxon>
        <taxon>Actinomycetes</taxon>
        <taxon>Pseudonocardiales</taxon>
        <taxon>Pseudonocardiaceae</taxon>
        <taxon>Saccharopolyspora</taxon>
    </lineage>
</organism>
<dbReference type="Pfam" id="PF04542">
    <property type="entry name" value="Sigma70_r2"/>
    <property type="match status" value="1"/>
</dbReference>
<dbReference type="SMR" id="A0A1H6E564"/>
<dbReference type="InterPro" id="IPR013324">
    <property type="entry name" value="RNA_pol_sigma_r3/r4-like"/>
</dbReference>
<dbReference type="Gene3D" id="1.10.1740.10">
    <property type="match status" value="1"/>
</dbReference>
<dbReference type="SUPFAM" id="SSF88946">
    <property type="entry name" value="Sigma2 domain of RNA polymerase sigma factors"/>
    <property type="match status" value="1"/>
</dbReference>
<dbReference type="InterPro" id="IPR014284">
    <property type="entry name" value="RNA_pol_sigma-70_dom"/>
</dbReference>
<dbReference type="PANTHER" id="PTHR30173:SF43">
    <property type="entry name" value="ECF RNA POLYMERASE SIGMA FACTOR SIGI-RELATED"/>
    <property type="match status" value="1"/>
</dbReference>
<dbReference type="Gene3D" id="3.10.450.50">
    <property type="match status" value="1"/>
</dbReference>
<evidence type="ECO:0000313" key="9">
    <source>
        <dbReference type="EMBL" id="SFD37753.1"/>
    </source>
</evidence>
<dbReference type="InterPro" id="IPR052704">
    <property type="entry name" value="ECF_Sigma-70_Domain"/>
</dbReference>
<dbReference type="InterPro" id="IPR013325">
    <property type="entry name" value="RNA_pol_sigma_r2"/>
</dbReference>
<name>A0A1H6E564_9PSEU</name>
<sequence>MNEHDSLVDRFEAQRPHLRAVAFRMLGSTSEAEDAVQETWMRLTRTDRADVANLGGWLRTVVSNVCLDMLRARRARREELVGEQVPDRSSPVDRDAPEREAVLVDEVGRALLVVLDALTPAERVAFVLHETLAVPFAEIAPIVGRSSVAAKKLASRARRKVRGTPSVGGAELAEHRRLVEAFLAAARSGDVTGVVAVLAPDVVRVADRAALSAGRATEVSGARAVAEEIAGFGRNARFAEPALVNGAVGLVVAPRGRLLLALAITVDGNKIARYELIGDPARLRTLELAVLDT</sequence>
<gene>
    <name evidence="8" type="ORF">SAMN02982929_05561</name>
    <name evidence="9" type="ORF">SAMN05216506_10490</name>
</gene>
<dbReference type="InterPro" id="IPR036388">
    <property type="entry name" value="WH-like_DNA-bd_sf"/>
</dbReference>
<evidence type="ECO:0000313" key="11">
    <source>
        <dbReference type="Proteomes" id="UP000236729"/>
    </source>
</evidence>
<keyword evidence="3" id="KW-0805">Transcription regulation</keyword>
<comment type="subunit">
    <text evidence="2">Interacts transiently with the RNA polymerase catalytic core formed by RpoA, RpoB, RpoC and RpoZ (2 alpha, 1 beta, 1 beta' and 1 omega subunit) to form the RNA polymerase holoenzyme that can initiate transcription.</text>
</comment>
<evidence type="ECO:0000256" key="3">
    <source>
        <dbReference type="ARBA" id="ARBA00023015"/>
    </source>
</evidence>